<gene>
    <name evidence="2" type="ORF">BB776_00595</name>
</gene>
<protein>
    <submittedName>
        <fullName evidence="2">Uncharacterized protein</fullName>
    </submittedName>
</protein>
<proteinExistence type="predicted"/>
<organism evidence="2 3">
    <name type="scientific">Planococcus salinarum</name>
    <dbReference type="NCBI Taxonomy" id="622695"/>
    <lineage>
        <taxon>Bacteria</taxon>
        <taxon>Bacillati</taxon>
        <taxon>Bacillota</taxon>
        <taxon>Bacilli</taxon>
        <taxon>Bacillales</taxon>
        <taxon>Caryophanaceae</taxon>
        <taxon>Planococcus</taxon>
    </lineage>
</organism>
<reference evidence="2" key="1">
    <citation type="submission" date="2016-07" db="EMBL/GenBank/DDBJ databases">
        <title>Draft genome Planococcus salivarum.</title>
        <authorList>
            <person name="See-Too W.S."/>
        </authorList>
    </citation>
    <scope>NUCLEOTIDE SEQUENCE [LARGE SCALE GENOMIC DNA]</scope>
    <source>
        <strain evidence="2">DSM 23820</strain>
    </source>
</reference>
<sequence length="67" mass="7381">MEQNSADAQGTKRSAEIHSGEEPELAQREPPGKQAVLRNIDCKKLSFFVCLEINLPLSIEFVGILAI</sequence>
<keyword evidence="3" id="KW-1185">Reference proteome</keyword>
<evidence type="ECO:0000313" key="3">
    <source>
        <dbReference type="Proteomes" id="UP000242153"/>
    </source>
</evidence>
<feature type="region of interest" description="Disordered" evidence="1">
    <location>
        <begin position="1"/>
        <end position="32"/>
    </location>
</feature>
<feature type="compositionally biased region" description="Polar residues" evidence="1">
    <location>
        <begin position="1"/>
        <end position="12"/>
    </location>
</feature>
<accession>A0ABX3D204</accession>
<evidence type="ECO:0000256" key="1">
    <source>
        <dbReference type="SAM" id="MobiDB-lite"/>
    </source>
</evidence>
<dbReference type="EMBL" id="MBQG01000080">
    <property type="protein sequence ID" value="OHX51921.1"/>
    <property type="molecule type" value="Genomic_DNA"/>
</dbReference>
<evidence type="ECO:0000313" key="2">
    <source>
        <dbReference type="EMBL" id="OHX51921.1"/>
    </source>
</evidence>
<dbReference type="Proteomes" id="UP000242153">
    <property type="component" value="Unassembled WGS sequence"/>
</dbReference>
<comment type="caution">
    <text evidence="2">The sequence shown here is derived from an EMBL/GenBank/DDBJ whole genome shotgun (WGS) entry which is preliminary data.</text>
</comment>
<name>A0ABX3D204_9BACL</name>
<feature type="compositionally biased region" description="Basic and acidic residues" evidence="1">
    <location>
        <begin position="13"/>
        <end position="31"/>
    </location>
</feature>